<dbReference type="AlphaFoldDB" id="A0A073CES6"/>
<dbReference type="GeneID" id="77287827"/>
<evidence type="ECO:0000313" key="2">
    <source>
        <dbReference type="Proteomes" id="UP000027395"/>
    </source>
</evidence>
<proteinExistence type="predicted"/>
<dbReference type="EMBL" id="CM002803">
    <property type="protein sequence ID" value="KEI66636.1"/>
    <property type="molecule type" value="Genomic_DNA"/>
</dbReference>
<protein>
    <submittedName>
        <fullName evidence="1">Uncharacterized protein</fullName>
    </submittedName>
</protein>
<dbReference type="Proteomes" id="UP000027395">
    <property type="component" value="Chromosome"/>
</dbReference>
<dbReference type="STRING" id="388467.A19Y_1623"/>
<keyword evidence="2" id="KW-1185">Reference proteome</keyword>
<accession>A0A073CES6</accession>
<sequence>MNNNPLIESIDSVEITINTIEKSSTTQPQNLDDFLDQTLIKFIDLVSFNSISNSPEIPANLVQAMQELIQILAHLRSPNGAWPSNLPQTPENLIPYVIEEVSEVLTAYRGITNCELRITNGEYFTSPAPLLQPPVILFLNTLVPQLLWNLSQTSYQFMRLLTGINAEILLPNQDWTPGKLRLVASLIIKTENLESSIDLATSFFPPPLIPTEAYVQSNDCSLCQHPLEVQSLLTQITHNLQDSFNQINFFNDPINTEIIYPKSQWESSQIHIKMGFQFIADPETSEVSPFYYSLENDQKDEELFIHTPIQNVEYSILASVSQASLFKTQIRLTDPGIIEPYIQNQIQNHGLHWLKQQKQSYNLNLSAEPISNLDLQAEHSSLIDLIEIADELVDIIYSPQSPSSLMRLQPEIPLTELSLRLLWQMVKSSYNIMQLISGIKAKVLQPGLVWQTGHLRLLAVLNAEFLNDSWEVDIASSQPLKFDINLLISNSIIQSDDHEWCRFPQSLEFLKMQIINLLETTPELKSWIKGVKIDWGNSHENLTLSIPWKSGFAQLSFDFEWIPNQSSVKNQF</sequence>
<dbReference type="HOGENOM" id="CLU_476371_0_0_3"/>
<dbReference type="eggNOG" id="COG1694">
    <property type="taxonomic scope" value="Bacteria"/>
</dbReference>
<organism evidence="1 2">
    <name type="scientific">Planktothrix agardhii (strain NIVA-CYA 126/8)</name>
    <dbReference type="NCBI Taxonomy" id="388467"/>
    <lineage>
        <taxon>Bacteria</taxon>
        <taxon>Bacillati</taxon>
        <taxon>Cyanobacteriota</taxon>
        <taxon>Cyanophyceae</taxon>
        <taxon>Oscillatoriophycideae</taxon>
        <taxon>Oscillatoriales</taxon>
        <taxon>Microcoleaceae</taxon>
        <taxon>Planktothrix</taxon>
    </lineage>
</organism>
<name>A0A073CES6_PLAA1</name>
<evidence type="ECO:0000313" key="1">
    <source>
        <dbReference type="EMBL" id="KEI66636.1"/>
    </source>
</evidence>
<dbReference type="PATRIC" id="fig|388467.6.peg.1558"/>
<dbReference type="RefSeq" id="WP_026797055.1">
    <property type="nucleotide sequence ID" value="NZ_CM002803.1"/>
</dbReference>
<reference evidence="1 2" key="1">
    <citation type="journal article" date="2014" name="Appl. Environ. Microbiol.">
        <title>Elucidation of insertion elements encoded on plasmids and in vitro construction of shuttle vectors from the toxic cyanobacterium Planktothrix.</title>
        <authorList>
            <person name="Christiansen G."/>
            <person name="Goesmann A."/>
            <person name="Kurmayer R."/>
        </authorList>
    </citation>
    <scope>NUCLEOTIDE SEQUENCE [LARGE SCALE GENOMIC DNA]</scope>
    <source>
        <strain evidence="1 2">NIVA-CYA 126/8</strain>
    </source>
</reference>
<gene>
    <name evidence="1" type="ORF">A19Y_1623</name>
</gene>